<name>A0ABT6WUN9_9ACTN</name>
<dbReference type="RefSeq" id="WP_282764539.1">
    <property type="nucleotide sequence ID" value="NZ_JASCTH010000025.1"/>
</dbReference>
<dbReference type="EMBL" id="JASCTH010000025">
    <property type="protein sequence ID" value="MDI6103438.1"/>
    <property type="molecule type" value="Genomic_DNA"/>
</dbReference>
<evidence type="ECO:0000313" key="2">
    <source>
        <dbReference type="Proteomes" id="UP001241758"/>
    </source>
</evidence>
<accession>A0ABT6WUN9</accession>
<reference evidence="1 2" key="1">
    <citation type="submission" date="2023-05" db="EMBL/GenBank/DDBJ databases">
        <title>Actinoplanes sp. NEAU-A12 genome sequencing.</title>
        <authorList>
            <person name="Wang Z.-S."/>
        </authorList>
    </citation>
    <scope>NUCLEOTIDE SEQUENCE [LARGE SCALE GENOMIC DNA]</scope>
    <source>
        <strain evidence="1 2">NEAU-A12</strain>
    </source>
</reference>
<sequence>MVTGAGTARVAGLDGTAVGAWVRRLAGNTAPRRNHWRTRQLYYRAAATLLEAQQRPLTWKSIVAAAGPRGCRSTFYEVAGAHARHRMVDDLIGDGRPGAIEIAWRYLRSDAVEQLLDETKVWSFWPYRQELMRWFSDAMTLGELEAGLSQTVLAWGREHPALAGAVGFAPPACAVEDLTVLHQGHLSGTQALHRLSEVIRKG</sequence>
<evidence type="ECO:0008006" key="3">
    <source>
        <dbReference type="Google" id="ProtNLM"/>
    </source>
</evidence>
<evidence type="ECO:0000313" key="1">
    <source>
        <dbReference type="EMBL" id="MDI6103438.1"/>
    </source>
</evidence>
<proteinExistence type="predicted"/>
<keyword evidence="2" id="KW-1185">Reference proteome</keyword>
<organism evidence="1 2">
    <name type="scientific">Actinoplanes sandaracinus</name>
    <dbReference type="NCBI Taxonomy" id="3045177"/>
    <lineage>
        <taxon>Bacteria</taxon>
        <taxon>Bacillati</taxon>
        <taxon>Actinomycetota</taxon>
        <taxon>Actinomycetes</taxon>
        <taxon>Micromonosporales</taxon>
        <taxon>Micromonosporaceae</taxon>
        <taxon>Actinoplanes</taxon>
    </lineage>
</organism>
<gene>
    <name evidence="1" type="ORF">QLQ12_33000</name>
</gene>
<protein>
    <recommendedName>
        <fullName evidence="3">TetR family transcriptional regulator</fullName>
    </recommendedName>
</protein>
<comment type="caution">
    <text evidence="1">The sequence shown here is derived from an EMBL/GenBank/DDBJ whole genome shotgun (WGS) entry which is preliminary data.</text>
</comment>
<dbReference type="Proteomes" id="UP001241758">
    <property type="component" value="Unassembled WGS sequence"/>
</dbReference>